<gene>
    <name evidence="2" type="ORF">MEUPH1_LOCUS26025</name>
</gene>
<dbReference type="Proteomes" id="UP001160148">
    <property type="component" value="Unassembled WGS sequence"/>
</dbReference>
<evidence type="ECO:0000256" key="1">
    <source>
        <dbReference type="ARBA" id="ARBA00004328"/>
    </source>
</evidence>
<comment type="subcellular location">
    <subcellularLocation>
        <location evidence="1">Virion</location>
    </subcellularLocation>
</comment>
<sequence length="368" mass="40599">MKAGVLTTRNLDNAPVKNIAVMTTGAQSVLWNDFVFLNSYLSKVPRKIRPHKAEAINHARVFLNSYYQGQVEEAGFIEAMSCLWFYTTVNGHFLIPEGMLGDDTWTAATNVAKLSSDVVTKPYFMPQKGVPSGTDKASQVNFDGPKPVSMSEEWMSQFYSVMWDMLGNTDDTDTAIHILSFLAGTLCRLVVKDPASVELHIVQLSRDRFNSVFSMTHGFSNFAPPNTGIYDFWESSLRKYSPQSNVVLATLVGALKLESDDANSDVRGALKAICLLSLSGVGLGELNWAQKAAEVCRVSLCEFLKRISVEAFHEICQNIYSFLLTVNNSGDQIFLFCKLFADGAYSALSAKNNPDFAMTCAAISPRKP</sequence>
<protein>
    <submittedName>
        <fullName evidence="2">Uncharacterized protein</fullName>
    </submittedName>
</protein>
<keyword evidence="3" id="KW-1185">Reference proteome</keyword>
<dbReference type="InterPro" id="IPR004902">
    <property type="entry name" value="Rhabdo_ncap_2"/>
</dbReference>
<name>A0AAV0XUA1_9HEMI</name>
<evidence type="ECO:0000313" key="3">
    <source>
        <dbReference type="Proteomes" id="UP001160148"/>
    </source>
</evidence>
<comment type="caution">
    <text evidence="2">The sequence shown here is derived from an EMBL/GenBank/DDBJ whole genome shotgun (WGS) entry which is preliminary data.</text>
</comment>
<accession>A0AAV0XUA1</accession>
<proteinExistence type="predicted"/>
<dbReference type="Pfam" id="PF03216">
    <property type="entry name" value="Rhabdo_ncap_2"/>
    <property type="match status" value="1"/>
</dbReference>
<reference evidence="2 3" key="1">
    <citation type="submission" date="2023-01" db="EMBL/GenBank/DDBJ databases">
        <authorList>
            <person name="Whitehead M."/>
        </authorList>
    </citation>
    <scope>NUCLEOTIDE SEQUENCE [LARGE SCALE GENOMIC DNA]</scope>
</reference>
<organism evidence="2 3">
    <name type="scientific">Macrosiphum euphorbiae</name>
    <name type="common">potato aphid</name>
    <dbReference type="NCBI Taxonomy" id="13131"/>
    <lineage>
        <taxon>Eukaryota</taxon>
        <taxon>Metazoa</taxon>
        <taxon>Ecdysozoa</taxon>
        <taxon>Arthropoda</taxon>
        <taxon>Hexapoda</taxon>
        <taxon>Insecta</taxon>
        <taxon>Pterygota</taxon>
        <taxon>Neoptera</taxon>
        <taxon>Paraneoptera</taxon>
        <taxon>Hemiptera</taxon>
        <taxon>Sternorrhyncha</taxon>
        <taxon>Aphidomorpha</taxon>
        <taxon>Aphidoidea</taxon>
        <taxon>Aphididae</taxon>
        <taxon>Macrosiphini</taxon>
        <taxon>Macrosiphum</taxon>
    </lineage>
</organism>
<evidence type="ECO:0000313" key="2">
    <source>
        <dbReference type="EMBL" id="CAI6372100.1"/>
    </source>
</evidence>
<dbReference type="AlphaFoldDB" id="A0AAV0XUA1"/>
<dbReference type="EMBL" id="CARXXK010001019">
    <property type="protein sequence ID" value="CAI6372100.1"/>
    <property type="molecule type" value="Genomic_DNA"/>
</dbReference>